<dbReference type="EMBL" id="KV878213">
    <property type="protein sequence ID" value="OJJ34273.1"/>
    <property type="molecule type" value="Genomic_DNA"/>
</dbReference>
<dbReference type="Proteomes" id="UP000184383">
    <property type="component" value="Unassembled WGS sequence"/>
</dbReference>
<keyword evidence="2" id="KW-1185">Reference proteome</keyword>
<dbReference type="GeneID" id="63751584"/>
<evidence type="ECO:0000313" key="1">
    <source>
        <dbReference type="EMBL" id="OJJ34273.1"/>
    </source>
</evidence>
<accession>A0A1L9RHG3</accession>
<name>A0A1L9RHG3_ASPWE</name>
<reference evidence="2" key="1">
    <citation type="journal article" date="2017" name="Genome Biol.">
        <title>Comparative genomics reveals high biological diversity and specific adaptations in the industrially and medically important fungal genus Aspergillus.</title>
        <authorList>
            <person name="de Vries R.P."/>
            <person name="Riley R."/>
            <person name="Wiebenga A."/>
            <person name="Aguilar-Osorio G."/>
            <person name="Amillis S."/>
            <person name="Uchima C.A."/>
            <person name="Anderluh G."/>
            <person name="Asadollahi M."/>
            <person name="Askin M."/>
            <person name="Barry K."/>
            <person name="Battaglia E."/>
            <person name="Bayram O."/>
            <person name="Benocci T."/>
            <person name="Braus-Stromeyer S.A."/>
            <person name="Caldana C."/>
            <person name="Canovas D."/>
            <person name="Cerqueira G.C."/>
            <person name="Chen F."/>
            <person name="Chen W."/>
            <person name="Choi C."/>
            <person name="Clum A."/>
            <person name="Dos Santos R.A."/>
            <person name="Damasio A.R."/>
            <person name="Diallinas G."/>
            <person name="Emri T."/>
            <person name="Fekete E."/>
            <person name="Flipphi M."/>
            <person name="Freyberg S."/>
            <person name="Gallo A."/>
            <person name="Gournas C."/>
            <person name="Habgood R."/>
            <person name="Hainaut M."/>
            <person name="Harispe M.L."/>
            <person name="Henrissat B."/>
            <person name="Hilden K.S."/>
            <person name="Hope R."/>
            <person name="Hossain A."/>
            <person name="Karabika E."/>
            <person name="Karaffa L."/>
            <person name="Karanyi Z."/>
            <person name="Krasevec N."/>
            <person name="Kuo A."/>
            <person name="Kusch H."/>
            <person name="LaButti K."/>
            <person name="Lagendijk E.L."/>
            <person name="Lapidus A."/>
            <person name="Levasseur A."/>
            <person name="Lindquist E."/>
            <person name="Lipzen A."/>
            <person name="Logrieco A.F."/>
            <person name="MacCabe A."/>
            <person name="Maekelae M.R."/>
            <person name="Malavazi I."/>
            <person name="Melin P."/>
            <person name="Meyer V."/>
            <person name="Mielnichuk N."/>
            <person name="Miskei M."/>
            <person name="Molnar A.P."/>
            <person name="Mule G."/>
            <person name="Ngan C.Y."/>
            <person name="Orejas M."/>
            <person name="Orosz E."/>
            <person name="Ouedraogo J.P."/>
            <person name="Overkamp K.M."/>
            <person name="Park H.-S."/>
            <person name="Perrone G."/>
            <person name="Piumi F."/>
            <person name="Punt P.J."/>
            <person name="Ram A.F."/>
            <person name="Ramon A."/>
            <person name="Rauscher S."/>
            <person name="Record E."/>
            <person name="Riano-Pachon D.M."/>
            <person name="Robert V."/>
            <person name="Roehrig J."/>
            <person name="Ruller R."/>
            <person name="Salamov A."/>
            <person name="Salih N.S."/>
            <person name="Samson R.A."/>
            <person name="Sandor E."/>
            <person name="Sanguinetti M."/>
            <person name="Schuetze T."/>
            <person name="Sepcic K."/>
            <person name="Shelest E."/>
            <person name="Sherlock G."/>
            <person name="Sophianopoulou V."/>
            <person name="Squina F.M."/>
            <person name="Sun H."/>
            <person name="Susca A."/>
            <person name="Todd R.B."/>
            <person name="Tsang A."/>
            <person name="Unkles S.E."/>
            <person name="van de Wiele N."/>
            <person name="van Rossen-Uffink D."/>
            <person name="Oliveira J.V."/>
            <person name="Vesth T.C."/>
            <person name="Visser J."/>
            <person name="Yu J.-H."/>
            <person name="Zhou M."/>
            <person name="Andersen M.R."/>
            <person name="Archer D.B."/>
            <person name="Baker S.E."/>
            <person name="Benoit I."/>
            <person name="Brakhage A.A."/>
            <person name="Braus G.H."/>
            <person name="Fischer R."/>
            <person name="Frisvad J.C."/>
            <person name="Goldman G.H."/>
            <person name="Houbraken J."/>
            <person name="Oakley B."/>
            <person name="Pocsi I."/>
            <person name="Scazzocchio C."/>
            <person name="Seiboth B."/>
            <person name="vanKuyk P.A."/>
            <person name="Wortman J."/>
            <person name="Dyer P.S."/>
            <person name="Grigoriev I.V."/>
        </authorList>
    </citation>
    <scope>NUCLEOTIDE SEQUENCE [LARGE SCALE GENOMIC DNA]</scope>
    <source>
        <strain evidence="2">DTO 134E9</strain>
    </source>
</reference>
<gene>
    <name evidence="1" type="ORF">ASPWEDRAFT_42222</name>
</gene>
<proteinExistence type="predicted"/>
<dbReference type="RefSeq" id="XP_040687949.1">
    <property type="nucleotide sequence ID" value="XM_040835736.1"/>
</dbReference>
<dbReference type="AlphaFoldDB" id="A0A1L9RHG3"/>
<organism evidence="1 2">
    <name type="scientific">Aspergillus wentii DTO 134E9</name>
    <dbReference type="NCBI Taxonomy" id="1073089"/>
    <lineage>
        <taxon>Eukaryota</taxon>
        <taxon>Fungi</taxon>
        <taxon>Dikarya</taxon>
        <taxon>Ascomycota</taxon>
        <taxon>Pezizomycotina</taxon>
        <taxon>Eurotiomycetes</taxon>
        <taxon>Eurotiomycetidae</taxon>
        <taxon>Eurotiales</taxon>
        <taxon>Aspergillaceae</taxon>
        <taxon>Aspergillus</taxon>
        <taxon>Aspergillus subgen. Cremei</taxon>
    </lineage>
</organism>
<sequence length="63" mass="7116">MLEPSLFCDNGAVQQDRFVDRVSRDIRPIDGCQHALWPKLASVRAQVAEAILKHGCVTWRSSH</sequence>
<evidence type="ECO:0000313" key="2">
    <source>
        <dbReference type="Proteomes" id="UP000184383"/>
    </source>
</evidence>
<dbReference type="VEuPathDB" id="FungiDB:ASPWEDRAFT_42222"/>
<protein>
    <submittedName>
        <fullName evidence="1">Uncharacterized protein</fullName>
    </submittedName>
</protein>